<dbReference type="Proteomes" id="UP001212997">
    <property type="component" value="Unassembled WGS sequence"/>
</dbReference>
<dbReference type="EMBL" id="JANAWD010000041">
    <property type="protein sequence ID" value="KAJ3489641.1"/>
    <property type="molecule type" value="Genomic_DNA"/>
</dbReference>
<gene>
    <name evidence="8" type="ORF">NLI96_g1989</name>
</gene>
<dbReference type="SMART" id="SM00290">
    <property type="entry name" value="ZnF_UBP"/>
    <property type="match status" value="1"/>
</dbReference>
<dbReference type="SUPFAM" id="SSF57850">
    <property type="entry name" value="RING/U-box"/>
    <property type="match status" value="1"/>
</dbReference>
<proteinExistence type="predicted"/>
<keyword evidence="1" id="KW-0479">Metal-binding</keyword>
<dbReference type="InterPro" id="IPR034931">
    <property type="entry name" value="ETP1_RRM"/>
</dbReference>
<evidence type="ECO:0000259" key="7">
    <source>
        <dbReference type="PROSITE" id="PS50271"/>
    </source>
</evidence>
<dbReference type="GO" id="GO:0007265">
    <property type="term" value="P:Ras protein signal transduction"/>
    <property type="evidence" value="ECO:0007669"/>
    <property type="project" value="TreeGrafter"/>
</dbReference>
<accession>A0AAD5V9L4</accession>
<reference evidence="8" key="1">
    <citation type="submission" date="2022-07" db="EMBL/GenBank/DDBJ databases">
        <title>Genome Sequence of Physisporinus lineatus.</title>
        <authorList>
            <person name="Buettner E."/>
        </authorList>
    </citation>
    <scope>NUCLEOTIDE SEQUENCE</scope>
    <source>
        <strain evidence="8">VT162</strain>
    </source>
</reference>
<keyword evidence="9" id="KW-1185">Reference proteome</keyword>
<dbReference type="PANTHER" id="PTHR24007:SF7">
    <property type="entry name" value="BRCA1-ASSOCIATED PROTEIN"/>
    <property type="match status" value="1"/>
</dbReference>
<feature type="region of interest" description="Disordered" evidence="6">
    <location>
        <begin position="49"/>
        <end position="74"/>
    </location>
</feature>
<evidence type="ECO:0000256" key="2">
    <source>
        <dbReference type="ARBA" id="ARBA00022771"/>
    </source>
</evidence>
<keyword evidence="3" id="KW-0862">Zinc</keyword>
<comment type="caution">
    <text evidence="8">The sequence shown here is derived from an EMBL/GenBank/DDBJ whole genome shotgun (WGS) entry which is preliminary data.</text>
</comment>
<evidence type="ECO:0000256" key="1">
    <source>
        <dbReference type="ARBA" id="ARBA00022723"/>
    </source>
</evidence>
<sequence length="538" mass="58986">MEIFVPYPGGPAIATFISSGTKSGSTDLPEGVVHIYRDIPKDSEIHHDAEFPALPSTPGLHKSTGSENENGAAPGRISADGVMLGVLAVPSWMTPADFLAFVAPAAEGMAHLRMIRDSAPNRSIVVIKFREENDATEFAEAFNGKTFNSMEPEICHVVRLLSVEVDANDSIGQAISRTATTSQGTTYELPTCPVCLERMDSAVTGKWGDSRCPVCRYSQTLRSSHPTSANTSRSTVPIPFTPSPTSHCADCPPDAPSNSNLWICLICGNIGCGRYGRAHAQAHYERTTHLYALELETQRVWDYAGDGYVHRLIQNKADGKLVELPSAASSMTMGVNGTNDRGGGPSAADALSAEKIEAIGIEYSYLLTSQLDSQRTFYEEQTTELRTQIDELRKMLEGISEEVEKSRKDALEEMARRKKVDDERIEEVDRARIRAEKRAEKATELARTLERELKGERAVSEGLMKNLTSHKERTEKLEREKASMTDKITELEEQVRDIMFFVDARDKIEDGGGVAGEAAGGSLQVSTPDTKKKKGRKK</sequence>
<dbReference type="GO" id="GO:0005737">
    <property type="term" value="C:cytoplasm"/>
    <property type="evidence" value="ECO:0007669"/>
    <property type="project" value="TreeGrafter"/>
</dbReference>
<dbReference type="PROSITE" id="PS50271">
    <property type="entry name" value="ZF_UBP"/>
    <property type="match status" value="1"/>
</dbReference>
<evidence type="ECO:0000256" key="3">
    <source>
        <dbReference type="ARBA" id="ARBA00022833"/>
    </source>
</evidence>
<dbReference type="Gene3D" id="3.30.40.10">
    <property type="entry name" value="Zinc/RING finger domain, C3HC4 (zinc finger)"/>
    <property type="match status" value="1"/>
</dbReference>
<evidence type="ECO:0000313" key="8">
    <source>
        <dbReference type="EMBL" id="KAJ3489641.1"/>
    </source>
</evidence>
<evidence type="ECO:0000256" key="4">
    <source>
        <dbReference type="PROSITE-ProRule" id="PRU00502"/>
    </source>
</evidence>
<dbReference type="Pfam" id="PF02148">
    <property type="entry name" value="zf-UBP"/>
    <property type="match status" value="1"/>
</dbReference>
<organism evidence="8 9">
    <name type="scientific">Meripilus lineatus</name>
    <dbReference type="NCBI Taxonomy" id="2056292"/>
    <lineage>
        <taxon>Eukaryota</taxon>
        <taxon>Fungi</taxon>
        <taxon>Dikarya</taxon>
        <taxon>Basidiomycota</taxon>
        <taxon>Agaricomycotina</taxon>
        <taxon>Agaricomycetes</taxon>
        <taxon>Polyporales</taxon>
        <taxon>Meripilaceae</taxon>
        <taxon>Meripilus</taxon>
    </lineage>
</organism>
<keyword evidence="5" id="KW-0175">Coiled coil</keyword>
<feature type="coiled-coil region" evidence="5">
    <location>
        <begin position="375"/>
        <end position="494"/>
    </location>
</feature>
<dbReference type="Pfam" id="PF07576">
    <property type="entry name" value="BRAP2"/>
    <property type="match status" value="1"/>
</dbReference>
<evidence type="ECO:0000256" key="6">
    <source>
        <dbReference type="SAM" id="MobiDB-lite"/>
    </source>
</evidence>
<keyword evidence="2 4" id="KW-0863">Zinc-finger</keyword>
<evidence type="ECO:0000313" key="9">
    <source>
        <dbReference type="Proteomes" id="UP001212997"/>
    </source>
</evidence>
<name>A0AAD5V9L4_9APHY</name>
<dbReference type="PANTHER" id="PTHR24007">
    <property type="entry name" value="BRCA1-ASSOCIATED PROTEIN"/>
    <property type="match status" value="1"/>
</dbReference>
<dbReference type="GO" id="GO:0016567">
    <property type="term" value="P:protein ubiquitination"/>
    <property type="evidence" value="ECO:0007669"/>
    <property type="project" value="TreeGrafter"/>
</dbReference>
<dbReference type="InterPro" id="IPR013083">
    <property type="entry name" value="Znf_RING/FYVE/PHD"/>
</dbReference>
<dbReference type="GO" id="GO:0061630">
    <property type="term" value="F:ubiquitin protein ligase activity"/>
    <property type="evidence" value="ECO:0007669"/>
    <property type="project" value="TreeGrafter"/>
</dbReference>
<feature type="region of interest" description="Disordered" evidence="6">
    <location>
        <begin position="511"/>
        <end position="538"/>
    </location>
</feature>
<feature type="domain" description="UBP-type" evidence="7">
    <location>
        <begin position="213"/>
        <end position="328"/>
    </location>
</feature>
<protein>
    <recommendedName>
        <fullName evidence="7">UBP-type domain-containing protein</fullName>
    </recommendedName>
</protein>
<dbReference type="GO" id="GO:0008270">
    <property type="term" value="F:zinc ion binding"/>
    <property type="evidence" value="ECO:0007669"/>
    <property type="project" value="UniProtKB-KW"/>
</dbReference>
<dbReference type="InterPro" id="IPR011422">
    <property type="entry name" value="BRAP2/ETP1_RRM"/>
</dbReference>
<dbReference type="CDD" id="cd16457">
    <property type="entry name" value="RING-H2_BRAP2"/>
    <property type="match status" value="1"/>
</dbReference>
<evidence type="ECO:0000256" key="5">
    <source>
        <dbReference type="SAM" id="Coils"/>
    </source>
</evidence>
<dbReference type="AlphaFoldDB" id="A0AAD5V9L4"/>
<dbReference type="CDD" id="cd12717">
    <property type="entry name" value="RRM_ETP1"/>
    <property type="match status" value="1"/>
</dbReference>
<dbReference type="InterPro" id="IPR001607">
    <property type="entry name" value="Znf_UBP"/>
</dbReference>
<dbReference type="InterPro" id="IPR047243">
    <property type="entry name" value="RING-H2_BRAP2"/>
</dbReference>